<evidence type="ECO:0000256" key="5">
    <source>
        <dbReference type="ARBA" id="ARBA00022764"/>
    </source>
</evidence>
<evidence type="ECO:0000259" key="10">
    <source>
        <dbReference type="Pfam" id="PF18682"/>
    </source>
</evidence>
<keyword evidence="6 9" id="KW-1133">Transmembrane helix</keyword>
<evidence type="ECO:0000256" key="2">
    <source>
        <dbReference type="ARBA" id="ARBA00004418"/>
    </source>
</evidence>
<gene>
    <name evidence="11" type="ORF">Dalu01_03101</name>
</gene>
<dbReference type="NCBIfam" id="TIGR02532">
    <property type="entry name" value="IV_pilin_GFxxxE"/>
    <property type="match status" value="1"/>
</dbReference>
<evidence type="ECO:0000256" key="6">
    <source>
        <dbReference type="ARBA" id="ARBA00022989"/>
    </source>
</evidence>
<dbReference type="Pfam" id="PF07963">
    <property type="entry name" value="N_methyl"/>
    <property type="match status" value="1"/>
</dbReference>
<dbReference type="Proteomes" id="UP001404956">
    <property type="component" value="Unassembled WGS sequence"/>
</dbReference>
<evidence type="ECO:0000256" key="4">
    <source>
        <dbReference type="ARBA" id="ARBA00022692"/>
    </source>
</evidence>
<comment type="caution">
    <text evidence="11">The sequence shown here is derived from an EMBL/GenBank/DDBJ whole genome shotgun (WGS) entry which is preliminary data.</text>
</comment>
<evidence type="ECO:0000256" key="3">
    <source>
        <dbReference type="ARBA" id="ARBA00022481"/>
    </source>
</evidence>
<evidence type="ECO:0000256" key="1">
    <source>
        <dbReference type="ARBA" id="ARBA00004203"/>
    </source>
</evidence>
<keyword evidence="8" id="KW-0998">Cell outer membrane</keyword>
<dbReference type="InterPro" id="IPR045584">
    <property type="entry name" value="Pilin-like"/>
</dbReference>
<dbReference type="SUPFAM" id="SSF54523">
    <property type="entry name" value="Pili subunits"/>
    <property type="match status" value="1"/>
</dbReference>
<keyword evidence="3" id="KW-0488">Methylation</keyword>
<dbReference type="PROSITE" id="PS00409">
    <property type="entry name" value="PROKAR_NTER_METHYL"/>
    <property type="match status" value="1"/>
</dbReference>
<dbReference type="PANTHER" id="PTHR30093:SF44">
    <property type="entry name" value="TYPE II SECRETION SYSTEM CORE PROTEIN G"/>
    <property type="match status" value="1"/>
</dbReference>
<reference evidence="11 12" key="1">
    <citation type="submission" date="2024-02" db="EMBL/GenBank/DDBJ databases">
        <title>Deinococcus aluminii NBRC 112889.</title>
        <authorList>
            <person name="Ichikawa N."/>
            <person name="Katano-Makiyama Y."/>
            <person name="Hidaka K."/>
        </authorList>
    </citation>
    <scope>NUCLEOTIDE SEQUENCE [LARGE SCALE GENOMIC DNA]</scope>
    <source>
        <strain evidence="11 12">NBRC 112889</strain>
    </source>
</reference>
<evidence type="ECO:0000313" key="12">
    <source>
        <dbReference type="Proteomes" id="UP001404956"/>
    </source>
</evidence>
<accession>A0ABP9XH60</accession>
<evidence type="ECO:0000256" key="7">
    <source>
        <dbReference type="ARBA" id="ARBA00023136"/>
    </source>
</evidence>
<keyword evidence="12" id="KW-1185">Reference proteome</keyword>
<comment type="subcellular location">
    <subcellularLocation>
        <location evidence="1">Cell outer membrane</location>
        <topology evidence="1">Single-pass membrane protein</topology>
    </subcellularLocation>
    <subcellularLocation>
        <location evidence="2">Periplasm</location>
    </subcellularLocation>
</comment>
<protein>
    <recommendedName>
        <fullName evidence="10">Pilin A4 domain-containing protein</fullName>
    </recommendedName>
</protein>
<evidence type="ECO:0000256" key="8">
    <source>
        <dbReference type="ARBA" id="ARBA00023237"/>
    </source>
</evidence>
<dbReference type="Pfam" id="PF18682">
    <property type="entry name" value="PilA4"/>
    <property type="match status" value="1"/>
</dbReference>
<feature type="domain" description="Pilin A4" evidence="10">
    <location>
        <begin position="39"/>
        <end position="125"/>
    </location>
</feature>
<evidence type="ECO:0000313" key="11">
    <source>
        <dbReference type="EMBL" id="GAA5534690.1"/>
    </source>
</evidence>
<sequence>MKNGTQGFTLIELLIVIAIIGILAAVLIPNLLGARGKANDSATQSYVRNCFTAMEVERDSTTQKLPAATKCDDAALGTSKLALPTGSVKAAGTISQDAAGSQFAVSADSVTGNKFCFDGKTMQKGKASTAGACS</sequence>
<name>A0ABP9XH60_9DEIO</name>
<keyword evidence="5" id="KW-0574">Periplasm</keyword>
<dbReference type="Gene3D" id="3.30.700.10">
    <property type="entry name" value="Glycoprotein, Type 4 Pilin"/>
    <property type="match status" value="1"/>
</dbReference>
<dbReference type="PANTHER" id="PTHR30093">
    <property type="entry name" value="GENERAL SECRETION PATHWAY PROTEIN G"/>
    <property type="match status" value="1"/>
</dbReference>
<dbReference type="EMBL" id="BAABRV010000009">
    <property type="protein sequence ID" value="GAA5534690.1"/>
    <property type="molecule type" value="Genomic_DNA"/>
</dbReference>
<proteinExistence type="predicted"/>
<evidence type="ECO:0000256" key="9">
    <source>
        <dbReference type="SAM" id="Phobius"/>
    </source>
</evidence>
<feature type="transmembrane region" description="Helical" evidence="9">
    <location>
        <begin position="6"/>
        <end position="28"/>
    </location>
</feature>
<organism evidence="11 12">
    <name type="scientific">Deinococcus aluminii</name>
    <dbReference type="NCBI Taxonomy" id="1656885"/>
    <lineage>
        <taxon>Bacteria</taxon>
        <taxon>Thermotogati</taxon>
        <taxon>Deinococcota</taxon>
        <taxon>Deinococci</taxon>
        <taxon>Deinococcales</taxon>
        <taxon>Deinococcaceae</taxon>
        <taxon>Deinococcus</taxon>
    </lineage>
</organism>
<dbReference type="RefSeq" id="WP_345456627.1">
    <property type="nucleotide sequence ID" value="NZ_BAABRV010000009.1"/>
</dbReference>
<dbReference type="InterPro" id="IPR041050">
    <property type="entry name" value="PilA4"/>
</dbReference>
<dbReference type="InterPro" id="IPR012902">
    <property type="entry name" value="N_methyl_site"/>
</dbReference>
<keyword evidence="4 9" id="KW-0812">Transmembrane</keyword>
<keyword evidence="7 9" id="KW-0472">Membrane</keyword>